<sequence length="328" mass="36288">MSRPVIKWLLATAMFTLSSISAHAQEKLSVRLDFSPWGIHAAMHLAQDKGWFRQAGLDVDIQDGRGSGNTLQLVNSGRVDVGQVQLGLLPQARANGASVISIACWGRRTDLGVLVDRNSQIKKVQDFENKTIAVFAASPWAPLIDYWLKQGNLDRTKVNVLFVDASALWGIYTSGRADGLMSTAPSVEPVAEAVRPSRTVLAEDVGITYPSYGLIVADQTVETRKAALKTLVSVEQRAWSYIRDGHYEEAADAIMRQRPDVKLDRTVLIEQIRKSVDFFDTPATKGKPIGWQADEDWVKALNTMQAAGVIKPGWKTSDYYTNQFINLK</sequence>
<dbReference type="Pfam" id="PF09084">
    <property type="entry name" value="NMT1"/>
    <property type="match status" value="1"/>
</dbReference>
<dbReference type="PANTHER" id="PTHR31528:SF3">
    <property type="entry name" value="THIAMINE BIOSYNTHESIS PROTEIN HI_0357-RELATED"/>
    <property type="match status" value="1"/>
</dbReference>
<dbReference type="InterPro" id="IPR027939">
    <property type="entry name" value="NMT1/THI5"/>
</dbReference>
<accession>A0A261S1E0</accession>
<dbReference type="OrthoDB" id="9815602at2"/>
<keyword evidence="1" id="KW-0732">Signal</keyword>
<dbReference type="Proteomes" id="UP000216020">
    <property type="component" value="Unassembled WGS sequence"/>
</dbReference>
<proteinExistence type="predicted"/>
<evidence type="ECO:0000259" key="2">
    <source>
        <dbReference type="Pfam" id="PF09084"/>
    </source>
</evidence>
<comment type="caution">
    <text evidence="3">The sequence shown here is derived from an EMBL/GenBank/DDBJ whole genome shotgun (WGS) entry which is preliminary data.</text>
</comment>
<dbReference type="Gene3D" id="3.40.190.10">
    <property type="entry name" value="Periplasmic binding protein-like II"/>
    <property type="match status" value="2"/>
</dbReference>
<organism evidence="3 4">
    <name type="scientific">Bordetella genomosp. 10</name>
    <dbReference type="NCBI Taxonomy" id="1416804"/>
    <lineage>
        <taxon>Bacteria</taxon>
        <taxon>Pseudomonadati</taxon>
        <taxon>Pseudomonadota</taxon>
        <taxon>Betaproteobacteria</taxon>
        <taxon>Burkholderiales</taxon>
        <taxon>Alcaligenaceae</taxon>
        <taxon>Bordetella</taxon>
    </lineage>
</organism>
<evidence type="ECO:0000256" key="1">
    <source>
        <dbReference type="SAM" id="SignalP"/>
    </source>
</evidence>
<keyword evidence="4" id="KW-1185">Reference proteome</keyword>
<dbReference type="InterPro" id="IPR015168">
    <property type="entry name" value="SsuA/THI5"/>
</dbReference>
<dbReference type="GO" id="GO:0009228">
    <property type="term" value="P:thiamine biosynthetic process"/>
    <property type="evidence" value="ECO:0007669"/>
    <property type="project" value="InterPro"/>
</dbReference>
<dbReference type="RefSeq" id="WP_094855562.1">
    <property type="nucleotide sequence ID" value="NZ_NEVM01000005.1"/>
</dbReference>
<feature type="chain" id="PRO_5012876204" evidence="1">
    <location>
        <begin position="25"/>
        <end position="328"/>
    </location>
</feature>
<evidence type="ECO:0000313" key="3">
    <source>
        <dbReference type="EMBL" id="OZI31148.1"/>
    </source>
</evidence>
<protein>
    <submittedName>
        <fullName evidence="3">Myristoyl transferase</fullName>
    </submittedName>
</protein>
<dbReference type="PANTHER" id="PTHR31528">
    <property type="entry name" value="4-AMINO-5-HYDROXYMETHYL-2-METHYLPYRIMIDINE PHOSPHATE SYNTHASE THI11-RELATED"/>
    <property type="match status" value="1"/>
</dbReference>
<dbReference type="EMBL" id="NEVM01000005">
    <property type="protein sequence ID" value="OZI31148.1"/>
    <property type="molecule type" value="Genomic_DNA"/>
</dbReference>
<feature type="signal peptide" evidence="1">
    <location>
        <begin position="1"/>
        <end position="24"/>
    </location>
</feature>
<feature type="domain" description="SsuA/THI5-like" evidence="2">
    <location>
        <begin position="40"/>
        <end position="243"/>
    </location>
</feature>
<evidence type="ECO:0000313" key="4">
    <source>
        <dbReference type="Proteomes" id="UP000216020"/>
    </source>
</evidence>
<dbReference type="SUPFAM" id="SSF53850">
    <property type="entry name" value="Periplasmic binding protein-like II"/>
    <property type="match status" value="1"/>
</dbReference>
<reference evidence="4" key="1">
    <citation type="submission" date="2017-05" db="EMBL/GenBank/DDBJ databases">
        <title>Complete and WGS of Bordetella genogroups.</title>
        <authorList>
            <person name="Spilker T."/>
            <person name="Lipuma J."/>
        </authorList>
    </citation>
    <scope>NUCLEOTIDE SEQUENCE [LARGE SCALE GENOMIC DNA]</scope>
    <source>
        <strain evidence="4">AU16122</strain>
    </source>
</reference>
<dbReference type="AlphaFoldDB" id="A0A261S1E0"/>
<dbReference type="GO" id="GO:0016740">
    <property type="term" value="F:transferase activity"/>
    <property type="evidence" value="ECO:0007669"/>
    <property type="project" value="UniProtKB-KW"/>
</dbReference>
<keyword evidence="3" id="KW-0808">Transferase</keyword>
<name>A0A261S1E0_9BORD</name>
<gene>
    <name evidence="3" type="ORF">CAL29_24770</name>
</gene>